<sequence length="84" mass="9391">MPKFILDYIRLCRECSHDISTIGNMRSIVIPTLQREATAIRGAVREFAGAFPELEQDAELLESAIRAGLQRCTLQPAQQELFAA</sequence>
<organism evidence="1 2">
    <name type="scientific">Pseudomonas tehranensis</name>
    <dbReference type="NCBI Taxonomy" id="2745502"/>
    <lineage>
        <taxon>Bacteria</taxon>
        <taxon>Pseudomonadati</taxon>
        <taxon>Pseudomonadota</taxon>
        <taxon>Gammaproteobacteria</taxon>
        <taxon>Pseudomonadales</taxon>
        <taxon>Pseudomonadaceae</taxon>
        <taxon>Pseudomonas</taxon>
    </lineage>
</organism>
<dbReference type="RefSeq" id="WP_186653583.1">
    <property type="nucleotide sequence ID" value="NZ_JABWQV010000003.1"/>
</dbReference>
<dbReference type="EMBL" id="JABWQV010000003">
    <property type="protein sequence ID" value="MBC3345407.1"/>
    <property type="molecule type" value="Genomic_DNA"/>
</dbReference>
<name>A0ABR6ULJ7_9PSED</name>
<proteinExistence type="predicted"/>
<keyword evidence="2" id="KW-1185">Reference proteome</keyword>
<protein>
    <submittedName>
        <fullName evidence="1">Uncharacterized protein</fullName>
    </submittedName>
</protein>
<dbReference type="Proteomes" id="UP000617171">
    <property type="component" value="Unassembled WGS sequence"/>
</dbReference>
<evidence type="ECO:0000313" key="2">
    <source>
        <dbReference type="Proteomes" id="UP000617171"/>
    </source>
</evidence>
<evidence type="ECO:0000313" key="1">
    <source>
        <dbReference type="EMBL" id="MBC3345407.1"/>
    </source>
</evidence>
<comment type="caution">
    <text evidence="1">The sequence shown here is derived from an EMBL/GenBank/DDBJ whole genome shotgun (WGS) entry which is preliminary data.</text>
</comment>
<reference evidence="1 2" key="1">
    <citation type="journal article" date="2020" name="Microorganisms">
        <title>Reliable Identification of Environmental Pseudomonas Isolates Using the rpoD Gene.</title>
        <authorList>
            <consortium name="The Broad Institute Genome Sequencing Platform"/>
            <person name="Girard L."/>
            <person name="Lood C."/>
            <person name="Rokni-Zadeh H."/>
            <person name="van Noort V."/>
            <person name="Lavigne R."/>
            <person name="De Mot R."/>
        </authorList>
    </citation>
    <scope>NUCLEOTIDE SEQUENCE [LARGE SCALE GENOMIC DNA]</scope>
    <source>
        <strain evidence="1 2">SWRI196</strain>
    </source>
</reference>
<gene>
    <name evidence="1" type="ORF">HU811_02005</name>
</gene>
<accession>A0ABR6ULJ7</accession>